<comment type="caution">
    <text evidence="1">The sequence shown here is derived from an EMBL/GenBank/DDBJ whole genome shotgun (WGS) entry which is preliminary data.</text>
</comment>
<name>A0A227KQQ8_9BURK</name>
<dbReference type="AlphaFoldDB" id="A0A227KQQ8"/>
<protein>
    <submittedName>
        <fullName evidence="1">Uncharacterized protein</fullName>
    </submittedName>
</protein>
<dbReference type="Proteomes" id="UP000214610">
    <property type="component" value="Unassembled WGS sequence"/>
</dbReference>
<dbReference type="RefSeq" id="WP_066590751.1">
    <property type="nucleotide sequence ID" value="NZ_CP065313.1"/>
</dbReference>
<gene>
    <name evidence="1" type="ORF">ADH67_00785</name>
</gene>
<reference evidence="2" key="1">
    <citation type="submission" date="2017-05" db="EMBL/GenBank/DDBJ databases">
        <title>Improved OligoMM genomes.</title>
        <authorList>
            <person name="Garzetti D."/>
        </authorList>
    </citation>
    <scope>NUCLEOTIDE SEQUENCE [LARGE SCALE GENOMIC DNA]</scope>
    <source>
        <strain evidence="2">YL45</strain>
    </source>
</reference>
<evidence type="ECO:0000313" key="2">
    <source>
        <dbReference type="Proteomes" id="UP000214610"/>
    </source>
</evidence>
<dbReference type="EMBL" id="NHMP01000001">
    <property type="protein sequence ID" value="OXE50870.1"/>
    <property type="molecule type" value="Genomic_DNA"/>
</dbReference>
<dbReference type="GeneID" id="78363059"/>
<sequence length="124" mass="13574">MSQQNNFVVTFSSLRRGAAAIEASEKLKDVVKAVQETGKSGKIVIELTIKPNAMNNGEVEAVKLQDKITAKPPVIAGESVLFVNSQCELVANNFNQSTLFPEIEKRPPLCEVVDEDGEIIHHEN</sequence>
<evidence type="ECO:0000313" key="1">
    <source>
        <dbReference type="EMBL" id="OXE50870.1"/>
    </source>
</evidence>
<accession>A0A227KQQ8</accession>
<organism evidence="1 2">
    <name type="scientific">Turicimonas muris</name>
    <dbReference type="NCBI Taxonomy" id="1796652"/>
    <lineage>
        <taxon>Bacteria</taxon>
        <taxon>Pseudomonadati</taxon>
        <taxon>Pseudomonadota</taxon>
        <taxon>Betaproteobacteria</taxon>
        <taxon>Burkholderiales</taxon>
        <taxon>Sutterellaceae</taxon>
        <taxon>Turicimonas</taxon>
    </lineage>
</organism>
<proteinExistence type="predicted"/>
<keyword evidence="2" id="KW-1185">Reference proteome</keyword>